<dbReference type="PIRSF" id="PIRSF003101">
    <property type="entry name" value="FtsA"/>
    <property type="match status" value="1"/>
</dbReference>
<comment type="subunit">
    <text evidence="5">Self-interacts. Interacts with FtsZ.</text>
</comment>
<feature type="domain" description="SHS2" evidence="7">
    <location>
        <begin position="6"/>
        <end position="194"/>
    </location>
</feature>
<name>A0A1F7FA40_UNCRA</name>
<evidence type="ECO:0000256" key="3">
    <source>
        <dbReference type="ARBA" id="ARBA00023136"/>
    </source>
</evidence>
<sequence>MDEKTIVGLDIGTTKIGVVIAEVTEENTVNIVGVGLAQSDGLRKGVVVNIDKTVQAIEKAVEEAELMAGIDIDSVFVGIAGGHIKSINSKGVVAVTNANSEITEEDVARVIEQAKAVAIPIDRQIIHVIPQEFIVDEQAGIKEPVGMSGVRLEVEAHVVTGAITSAANIYKSVEKAGLNVLDIVLEPLASSYAVLSEDEKELGVALIDMGGGTTDIAIFFDNAIRHTAVVGLGGKNVTSDIAIGIRTPIERAEEIKKRFGLAMASLARKEEYVEVPGVGGRESREISRSVLASIIEPRLEEIFSLVKREIKRSEFADMLGAGIVLTGGGALLEGIVEVAEQVFEMPVRVGNPTGFGGLADSVKSPIWATGVGLIHYGNKNFGNLMVEKKEGELFKNIVDKFRQIFRDYF</sequence>
<dbReference type="InterPro" id="IPR020823">
    <property type="entry name" value="Cell_div_FtsA"/>
</dbReference>
<comment type="subcellular location">
    <subcellularLocation>
        <location evidence="5">Cell membrane</location>
        <topology evidence="5">Peripheral membrane protein</topology>
        <orientation evidence="5">Cytoplasmic side</orientation>
    </subcellularLocation>
    <text evidence="5">Localizes to the Z ring in an FtsZ-dependent manner. Targeted to the membrane through a conserved C-terminal amphipathic helix.</text>
</comment>
<proteinExistence type="inferred from homology"/>
<evidence type="ECO:0000256" key="5">
    <source>
        <dbReference type="HAMAP-Rule" id="MF_02033"/>
    </source>
</evidence>
<dbReference type="NCBIfam" id="TIGR01174">
    <property type="entry name" value="ftsA"/>
    <property type="match status" value="1"/>
</dbReference>
<evidence type="ECO:0000259" key="7">
    <source>
        <dbReference type="SMART" id="SM00842"/>
    </source>
</evidence>
<dbReference type="SMART" id="SM00842">
    <property type="entry name" value="FtsA"/>
    <property type="match status" value="1"/>
</dbReference>
<dbReference type="Gene3D" id="3.30.420.40">
    <property type="match status" value="1"/>
</dbReference>
<dbReference type="SUPFAM" id="SSF53067">
    <property type="entry name" value="Actin-like ATPase domain"/>
    <property type="match status" value="2"/>
</dbReference>
<comment type="caution">
    <text evidence="8">The sequence shown here is derived from an EMBL/GenBank/DDBJ whole genome shotgun (WGS) entry which is preliminary data.</text>
</comment>
<dbReference type="InterPro" id="IPR003494">
    <property type="entry name" value="SHS2_FtsA"/>
</dbReference>
<accession>A0A1F7FA40</accession>
<dbReference type="CDD" id="cd24048">
    <property type="entry name" value="ASKHA_NBD_FtsA"/>
    <property type="match status" value="1"/>
</dbReference>
<keyword evidence="4 5" id="KW-0131">Cell cycle</keyword>
<dbReference type="Pfam" id="PF02491">
    <property type="entry name" value="SHS2_FTSA"/>
    <property type="match status" value="1"/>
</dbReference>
<dbReference type="PANTHER" id="PTHR32432:SF4">
    <property type="entry name" value="CELL DIVISION PROTEIN FTSA"/>
    <property type="match status" value="1"/>
</dbReference>
<keyword evidence="1 5" id="KW-1003">Cell membrane</keyword>
<evidence type="ECO:0000256" key="4">
    <source>
        <dbReference type="ARBA" id="ARBA00023306"/>
    </source>
</evidence>
<dbReference type="GO" id="GO:0032153">
    <property type="term" value="C:cell division site"/>
    <property type="evidence" value="ECO:0007669"/>
    <property type="project" value="UniProtKB-UniRule"/>
</dbReference>
<dbReference type="InterPro" id="IPR043129">
    <property type="entry name" value="ATPase_NBD"/>
</dbReference>
<keyword evidence="3 5" id="KW-0472">Membrane</keyword>
<dbReference type="GO" id="GO:0043093">
    <property type="term" value="P:FtsZ-dependent cytokinesis"/>
    <property type="evidence" value="ECO:0007669"/>
    <property type="project" value="UniProtKB-UniRule"/>
</dbReference>
<comment type="similarity">
    <text evidence="5 6">Belongs to the FtsA/MreB family.</text>
</comment>
<organism evidence="8 9">
    <name type="scientific">Candidatus Raymondbacteria bacterium RIFOXYD12_FULL_49_13</name>
    <dbReference type="NCBI Taxonomy" id="1817890"/>
    <lineage>
        <taxon>Bacteria</taxon>
        <taxon>Raymondiibacteriota</taxon>
    </lineage>
</organism>
<reference evidence="8 9" key="1">
    <citation type="journal article" date="2016" name="Nat. Commun.">
        <title>Thousands of microbial genomes shed light on interconnected biogeochemical processes in an aquifer system.</title>
        <authorList>
            <person name="Anantharaman K."/>
            <person name="Brown C.T."/>
            <person name="Hug L.A."/>
            <person name="Sharon I."/>
            <person name="Castelle C.J."/>
            <person name="Probst A.J."/>
            <person name="Thomas B.C."/>
            <person name="Singh A."/>
            <person name="Wilkins M.J."/>
            <person name="Karaoz U."/>
            <person name="Brodie E.L."/>
            <person name="Williams K.H."/>
            <person name="Hubbard S.S."/>
            <person name="Banfield J.F."/>
        </authorList>
    </citation>
    <scope>NUCLEOTIDE SEQUENCE [LARGE SCALE GENOMIC DNA]</scope>
</reference>
<dbReference type="GO" id="GO:0009898">
    <property type="term" value="C:cytoplasmic side of plasma membrane"/>
    <property type="evidence" value="ECO:0007669"/>
    <property type="project" value="UniProtKB-UniRule"/>
</dbReference>
<evidence type="ECO:0000256" key="1">
    <source>
        <dbReference type="ARBA" id="ARBA00022475"/>
    </source>
</evidence>
<dbReference type="HAMAP" id="MF_02033">
    <property type="entry name" value="FtsA"/>
    <property type="match status" value="1"/>
</dbReference>
<protein>
    <recommendedName>
        <fullName evidence="5 6">Cell division protein FtsA</fullName>
    </recommendedName>
</protein>
<dbReference type="Gene3D" id="3.30.1490.110">
    <property type="match status" value="1"/>
</dbReference>
<dbReference type="PANTHER" id="PTHR32432">
    <property type="entry name" value="CELL DIVISION PROTEIN FTSA-RELATED"/>
    <property type="match status" value="1"/>
</dbReference>
<evidence type="ECO:0000256" key="2">
    <source>
        <dbReference type="ARBA" id="ARBA00022618"/>
    </source>
</evidence>
<keyword evidence="2 5" id="KW-0132">Cell division</keyword>
<evidence type="ECO:0000313" key="9">
    <source>
        <dbReference type="Proteomes" id="UP000179243"/>
    </source>
</evidence>
<dbReference type="InterPro" id="IPR050696">
    <property type="entry name" value="FtsA/MreB"/>
</dbReference>
<dbReference type="Pfam" id="PF14450">
    <property type="entry name" value="FtsA"/>
    <property type="match status" value="1"/>
</dbReference>
<dbReference type="AlphaFoldDB" id="A0A1F7FA40"/>
<evidence type="ECO:0000313" key="8">
    <source>
        <dbReference type="EMBL" id="OGK03549.1"/>
    </source>
</evidence>
<gene>
    <name evidence="5" type="primary">ftsA</name>
    <name evidence="8" type="ORF">A2519_14425</name>
</gene>
<dbReference type="EMBL" id="MFYX01000087">
    <property type="protein sequence ID" value="OGK03549.1"/>
    <property type="molecule type" value="Genomic_DNA"/>
</dbReference>
<dbReference type="Proteomes" id="UP000179243">
    <property type="component" value="Unassembled WGS sequence"/>
</dbReference>
<evidence type="ECO:0000256" key="6">
    <source>
        <dbReference type="PIRNR" id="PIRNR003101"/>
    </source>
</evidence>
<comment type="function">
    <text evidence="5 6">Cell division protein that is involved in the assembly of the Z ring. May serve as a membrane anchor for the Z ring.</text>
</comment>